<organism evidence="1 2">
    <name type="scientific">Bauhinia variegata</name>
    <name type="common">Purple orchid tree</name>
    <name type="synonym">Phanera variegata</name>
    <dbReference type="NCBI Taxonomy" id="167791"/>
    <lineage>
        <taxon>Eukaryota</taxon>
        <taxon>Viridiplantae</taxon>
        <taxon>Streptophyta</taxon>
        <taxon>Embryophyta</taxon>
        <taxon>Tracheophyta</taxon>
        <taxon>Spermatophyta</taxon>
        <taxon>Magnoliopsida</taxon>
        <taxon>eudicotyledons</taxon>
        <taxon>Gunneridae</taxon>
        <taxon>Pentapetalae</taxon>
        <taxon>rosids</taxon>
        <taxon>fabids</taxon>
        <taxon>Fabales</taxon>
        <taxon>Fabaceae</taxon>
        <taxon>Cercidoideae</taxon>
        <taxon>Cercideae</taxon>
        <taxon>Bauhiniinae</taxon>
        <taxon>Bauhinia</taxon>
    </lineage>
</organism>
<keyword evidence="2" id="KW-1185">Reference proteome</keyword>
<protein>
    <submittedName>
        <fullName evidence="1">Uncharacterized protein</fullName>
    </submittedName>
</protein>
<proteinExistence type="predicted"/>
<gene>
    <name evidence="1" type="ORF">L6164_032807</name>
</gene>
<dbReference type="EMBL" id="CM039438">
    <property type="protein sequence ID" value="KAI4299338.1"/>
    <property type="molecule type" value="Genomic_DNA"/>
</dbReference>
<dbReference type="Proteomes" id="UP000828941">
    <property type="component" value="Chromosome 13"/>
</dbReference>
<evidence type="ECO:0000313" key="2">
    <source>
        <dbReference type="Proteomes" id="UP000828941"/>
    </source>
</evidence>
<reference evidence="1 2" key="1">
    <citation type="journal article" date="2022" name="DNA Res.">
        <title>Chromosomal-level genome assembly of the orchid tree Bauhinia variegata (Leguminosae; Cercidoideae) supports the allotetraploid origin hypothesis of Bauhinia.</title>
        <authorList>
            <person name="Zhong Y."/>
            <person name="Chen Y."/>
            <person name="Zheng D."/>
            <person name="Pang J."/>
            <person name="Liu Y."/>
            <person name="Luo S."/>
            <person name="Meng S."/>
            <person name="Qian L."/>
            <person name="Wei D."/>
            <person name="Dai S."/>
            <person name="Zhou R."/>
        </authorList>
    </citation>
    <scope>NUCLEOTIDE SEQUENCE [LARGE SCALE GENOMIC DNA]</scope>
    <source>
        <strain evidence="1">BV-YZ2020</strain>
    </source>
</reference>
<comment type="caution">
    <text evidence="1">The sequence shown here is derived from an EMBL/GenBank/DDBJ whole genome shotgun (WGS) entry which is preliminary data.</text>
</comment>
<evidence type="ECO:0000313" key="1">
    <source>
        <dbReference type="EMBL" id="KAI4299338.1"/>
    </source>
</evidence>
<sequence>MATLSPTIPSTVSSFPTHERLGMFGRLYTLSVLLYLFMGTSARTLGNDPFELPILGDGSIPPPELITCQNSAQLPSWAKLNNCCPPIPENSSKMITFKEHLNTTDNTKLRVRQPAHEVVKDPEFIRKLERAIQAMKDLPDSDPRSFKQQAKVHCAYCSGAYPQLPWIYSAADNPLQIHYGWLFFPFHRWYLYFFEKMLGKLIGDPYFALPFWNWDHPDGMQMPRIFTDNVTSLFHKFRNTGHFAPTMVDLNYDEEAGDDAGHQISIKYNLHIMHRQMMYANTPELFMGRCYRAGNEWSRLGGGSIENVPHNTVHDWVGDPEMPNGEDMGAFYSAAFDPIFYAHHSNVDRLWSVWKTLPGKFRKDFTSKDWLDSGFTFYDENSNVVKVTIRDCLDTKNLGYIYKDVENLWVSEDFKPKPRLALKTSNAKFPAAPTIDETKFPLVLDSTKKFYVMRPKQKPKANENLILLIEDIEFLSFFRVKFDVFVNDEGDKSCTRTTQSLLEALQPFQVVKLGKQKNPV</sequence>
<name>A0ACB9KQN4_BAUVA</name>
<accession>A0ACB9KQN4</accession>